<gene>
    <name evidence="3" type="ORF">BSPP4475_00395</name>
</gene>
<keyword evidence="2" id="KW-0812">Transmembrane</keyword>
<feature type="compositionally biased region" description="Basic and acidic residues" evidence="1">
    <location>
        <begin position="224"/>
        <end position="243"/>
    </location>
</feature>
<feature type="region of interest" description="Disordered" evidence="1">
    <location>
        <begin position="213"/>
        <end position="243"/>
    </location>
</feature>
<keyword evidence="2" id="KW-0472">Membrane</keyword>
<evidence type="ECO:0000313" key="4">
    <source>
        <dbReference type="Proteomes" id="UP001189619"/>
    </source>
</evidence>
<dbReference type="Proteomes" id="UP001189619">
    <property type="component" value="Chromosome"/>
</dbReference>
<proteinExistence type="predicted"/>
<organism evidence="3 4">
    <name type="scientific">Brevibacillus aydinogluensis</name>
    <dbReference type="NCBI Taxonomy" id="927786"/>
    <lineage>
        <taxon>Bacteria</taxon>
        <taxon>Bacillati</taxon>
        <taxon>Bacillota</taxon>
        <taxon>Bacilli</taxon>
        <taxon>Bacillales</taxon>
        <taxon>Paenibacillaceae</taxon>
        <taxon>Brevibacillus</taxon>
    </lineage>
</organism>
<dbReference type="AlphaFoldDB" id="A0AA48M6Z9"/>
<evidence type="ECO:0000313" key="3">
    <source>
        <dbReference type="EMBL" id="CAJ1000781.1"/>
    </source>
</evidence>
<keyword evidence="4" id="KW-1185">Reference proteome</keyword>
<dbReference type="RefSeq" id="WP_304414868.1">
    <property type="nucleotide sequence ID" value="NZ_OY569118.1"/>
</dbReference>
<dbReference type="KEGG" id="bayd:BSPP4475_00395"/>
<reference evidence="3" key="1">
    <citation type="submission" date="2023-07" db="EMBL/GenBank/DDBJ databases">
        <authorList>
            <person name="Ivanov I."/>
            <person name="Teneva D."/>
            <person name="Stoikov I."/>
        </authorList>
    </citation>
    <scope>NUCLEOTIDE SEQUENCE</scope>
    <source>
        <strain evidence="3">4475</strain>
    </source>
</reference>
<accession>A0AA48M6Z9</accession>
<sequence length="243" mass="27398">MKFKKSAVYFGIVATVIMGGIFSITSNMSVIAHGDEHHSLFTNDVLGTSNRDVVTICVENKTSEKSNGISTEKLSKKIEKQLEKIESDDKRFKAAGYSDVQIEVKEGCSFDPFLLEDDVVHPIYAAGDQARVVETPSTENLGIFVVDEEIIEKNFKGAYSRWSPEEFACEGHECNEVTKGLYFSPKEAKEFIKDLSKDPTLYKELLHGLSLEPVAPPVDEEQQEKDRKKKEQDVIEIKEKRKN</sequence>
<evidence type="ECO:0000256" key="2">
    <source>
        <dbReference type="SAM" id="Phobius"/>
    </source>
</evidence>
<keyword evidence="2" id="KW-1133">Transmembrane helix</keyword>
<evidence type="ECO:0000256" key="1">
    <source>
        <dbReference type="SAM" id="MobiDB-lite"/>
    </source>
</evidence>
<feature type="transmembrane region" description="Helical" evidence="2">
    <location>
        <begin position="7"/>
        <end position="25"/>
    </location>
</feature>
<dbReference type="EMBL" id="OY569118">
    <property type="protein sequence ID" value="CAJ1000781.1"/>
    <property type="molecule type" value="Genomic_DNA"/>
</dbReference>
<protein>
    <submittedName>
        <fullName evidence="3">Uncharacterized protein</fullName>
    </submittedName>
</protein>
<name>A0AA48M6Z9_9BACL</name>